<proteinExistence type="predicted"/>
<dbReference type="OrthoDB" id="8954335at2759"/>
<reference evidence="3 4" key="1">
    <citation type="submission" date="2016-07" db="EMBL/GenBank/DDBJ databases">
        <title>Draft genome of the white-rot fungus Obba rivulosa 3A-2.</title>
        <authorList>
            <consortium name="DOE Joint Genome Institute"/>
            <person name="Miettinen O."/>
            <person name="Riley R."/>
            <person name="Acob R."/>
            <person name="Barry K."/>
            <person name="Cullen D."/>
            <person name="De Vries R."/>
            <person name="Hainaut M."/>
            <person name="Hatakka A."/>
            <person name="Henrissat B."/>
            <person name="Hilden K."/>
            <person name="Kuo R."/>
            <person name="Labutti K."/>
            <person name="Lipzen A."/>
            <person name="Makela M.R."/>
            <person name="Sandor L."/>
            <person name="Spatafora J.W."/>
            <person name="Grigoriev I.V."/>
            <person name="Hibbett D.S."/>
        </authorList>
    </citation>
    <scope>NUCLEOTIDE SEQUENCE [LARGE SCALE GENOMIC DNA]</scope>
    <source>
        <strain evidence="3 4">3A-2</strain>
    </source>
</reference>
<dbReference type="Gene3D" id="3.40.50.300">
    <property type="entry name" value="P-loop containing nucleotide triphosphate hydrolases"/>
    <property type="match status" value="1"/>
</dbReference>
<dbReference type="EMBL" id="KV722701">
    <property type="protein sequence ID" value="OCH84241.1"/>
    <property type="molecule type" value="Genomic_DNA"/>
</dbReference>
<sequence length="394" mass="45404">MADSEVTIAVMGATGSGKSTFINLVSGANLGVNDGLRSCTVEVQTSGRFSFLGREMNLIDTPGFDDTTRSDMDILKAKADYLSNAYQNQKKLSGIIYMHRISDFRMGGISRRNFNVFRKLCGDGTLKNVLIVTNMWGEVSEEVGSARERELATDDVLFKPILEKGARMFRHDRTLASAHHILAGLINNNPEVLQIQDEIVNQHRGIDQTAAAVELAREVEEEKRKHQEEVERAQREHAAAVAAREEQTRRALEQERARIAEEQARAQAEHERMMARQAEERRQAAQQAWEMQQRLEEEARIARQHDEELRRLQEEAERIARQRDEELRRMQEEAERIAAQQRAEREWQNIELENARRHWEHIEQGARQNWEHVERGARQTWEHVERGAKGCVGQ</sequence>
<dbReference type="Pfam" id="PF01926">
    <property type="entry name" value="MMR_HSR1"/>
    <property type="match status" value="1"/>
</dbReference>
<dbReference type="AlphaFoldDB" id="A0A8E2AGY2"/>
<name>A0A8E2AGY2_9APHY</name>
<evidence type="ECO:0000313" key="4">
    <source>
        <dbReference type="Proteomes" id="UP000250043"/>
    </source>
</evidence>
<evidence type="ECO:0000259" key="2">
    <source>
        <dbReference type="Pfam" id="PF01926"/>
    </source>
</evidence>
<protein>
    <recommendedName>
        <fullName evidence="2">G domain-containing protein</fullName>
    </recommendedName>
</protein>
<gene>
    <name evidence="3" type="ORF">OBBRIDRAFT_786400</name>
</gene>
<evidence type="ECO:0000313" key="3">
    <source>
        <dbReference type="EMBL" id="OCH84241.1"/>
    </source>
</evidence>
<dbReference type="SUPFAM" id="SSF52540">
    <property type="entry name" value="P-loop containing nucleoside triphosphate hydrolases"/>
    <property type="match status" value="1"/>
</dbReference>
<dbReference type="InterPro" id="IPR027417">
    <property type="entry name" value="P-loop_NTPase"/>
</dbReference>
<dbReference type="Proteomes" id="UP000250043">
    <property type="component" value="Unassembled WGS sequence"/>
</dbReference>
<feature type="domain" description="G" evidence="2">
    <location>
        <begin position="7"/>
        <end position="105"/>
    </location>
</feature>
<evidence type="ECO:0000256" key="1">
    <source>
        <dbReference type="SAM" id="Coils"/>
    </source>
</evidence>
<feature type="coiled-coil region" evidence="1">
    <location>
        <begin position="209"/>
        <end position="343"/>
    </location>
</feature>
<organism evidence="3 4">
    <name type="scientific">Obba rivulosa</name>
    <dbReference type="NCBI Taxonomy" id="1052685"/>
    <lineage>
        <taxon>Eukaryota</taxon>
        <taxon>Fungi</taxon>
        <taxon>Dikarya</taxon>
        <taxon>Basidiomycota</taxon>
        <taxon>Agaricomycotina</taxon>
        <taxon>Agaricomycetes</taxon>
        <taxon>Polyporales</taxon>
        <taxon>Gelatoporiaceae</taxon>
        <taxon>Obba</taxon>
    </lineage>
</organism>
<dbReference type="InterPro" id="IPR006073">
    <property type="entry name" value="GTP-bd"/>
</dbReference>
<keyword evidence="4" id="KW-1185">Reference proteome</keyword>
<dbReference type="GO" id="GO:0005525">
    <property type="term" value="F:GTP binding"/>
    <property type="evidence" value="ECO:0007669"/>
    <property type="project" value="InterPro"/>
</dbReference>
<keyword evidence="1" id="KW-0175">Coiled coil</keyword>
<accession>A0A8E2AGY2</accession>